<dbReference type="Pfam" id="PF03942">
    <property type="entry name" value="DTW"/>
    <property type="match status" value="1"/>
</dbReference>
<sequence length="256" mass="29334">MPDSDKELESALSELSEIDTNECITCTKRSLCTRCKRPINVCWCSHLPVDKIKTSTTVLILQHPNEEKRNVRTAPMLESALENCHIIRGRHFSRHPLLRDTFSNPERSYVLYPASDAIDVEDLVAVGRDYSLIVIDGTWNQAKSLYFGNKELHSLKKVKINPTHPSYYVIRTQPHNECLSTVESVALALSKMERWPELNSLLVKPLVAMCAFQIEHGAEKHDSKEEQIISGTFKKKIPRKIENRIRQCKDFKHLLG</sequence>
<dbReference type="GO" id="GO:0016432">
    <property type="term" value="F:tRNA-uridine aminocarboxypropyltransferase activity"/>
    <property type="evidence" value="ECO:0007669"/>
    <property type="project" value="UniProtKB-EC"/>
</dbReference>
<gene>
    <name evidence="9" type="primary">LOC100902541</name>
</gene>
<evidence type="ECO:0000256" key="4">
    <source>
        <dbReference type="ARBA" id="ARBA00022694"/>
    </source>
</evidence>
<keyword evidence="8" id="KW-1185">Reference proteome</keyword>
<evidence type="ECO:0000256" key="1">
    <source>
        <dbReference type="ARBA" id="ARBA00012386"/>
    </source>
</evidence>
<evidence type="ECO:0000313" key="9">
    <source>
        <dbReference type="RefSeq" id="XP_003741130.1"/>
    </source>
</evidence>
<dbReference type="InterPro" id="IPR039262">
    <property type="entry name" value="DTWD2/TAPT"/>
</dbReference>
<dbReference type="AlphaFoldDB" id="A0AAJ6QR51"/>
<evidence type="ECO:0000256" key="6">
    <source>
        <dbReference type="ARBA" id="ARBA00048718"/>
    </source>
</evidence>
<dbReference type="InterPro" id="IPR005636">
    <property type="entry name" value="DTW"/>
</dbReference>
<comment type="catalytic activity">
    <reaction evidence="6">
        <text>a uridine in tRNA + S-adenosyl-L-methionine = a 3-[(3S)-3-amino-3-carboxypropyl]uridine in tRNA + S-methyl-5'-thioadenosine + H(+)</text>
        <dbReference type="Rhea" id="RHEA:62432"/>
        <dbReference type="Rhea" id="RHEA-COMP:13339"/>
        <dbReference type="Rhea" id="RHEA-COMP:16092"/>
        <dbReference type="ChEBI" id="CHEBI:15378"/>
        <dbReference type="ChEBI" id="CHEBI:17509"/>
        <dbReference type="ChEBI" id="CHEBI:59789"/>
        <dbReference type="ChEBI" id="CHEBI:65315"/>
        <dbReference type="ChEBI" id="CHEBI:82930"/>
        <dbReference type="EC" id="2.5.1.25"/>
    </reaction>
</comment>
<reference evidence="9" key="1">
    <citation type="submission" date="2025-08" db="UniProtKB">
        <authorList>
            <consortium name="RefSeq"/>
        </authorList>
    </citation>
    <scope>IDENTIFICATION</scope>
</reference>
<evidence type="ECO:0000313" key="8">
    <source>
        <dbReference type="Proteomes" id="UP000694867"/>
    </source>
</evidence>
<dbReference type="Proteomes" id="UP000694867">
    <property type="component" value="Unplaced"/>
</dbReference>
<evidence type="ECO:0000256" key="2">
    <source>
        <dbReference type="ARBA" id="ARBA00022679"/>
    </source>
</evidence>
<dbReference type="EC" id="2.5.1.25" evidence="1"/>
<feature type="domain" description="DTW" evidence="7">
    <location>
        <begin position="28"/>
        <end position="218"/>
    </location>
</feature>
<dbReference type="GeneID" id="100902541"/>
<name>A0AAJ6QR51_9ACAR</name>
<dbReference type="CTD" id="285605"/>
<keyword evidence="4" id="KW-0819">tRNA processing</keyword>
<organism evidence="8 9">
    <name type="scientific">Galendromus occidentalis</name>
    <name type="common">western predatory mite</name>
    <dbReference type="NCBI Taxonomy" id="34638"/>
    <lineage>
        <taxon>Eukaryota</taxon>
        <taxon>Metazoa</taxon>
        <taxon>Ecdysozoa</taxon>
        <taxon>Arthropoda</taxon>
        <taxon>Chelicerata</taxon>
        <taxon>Arachnida</taxon>
        <taxon>Acari</taxon>
        <taxon>Parasitiformes</taxon>
        <taxon>Mesostigmata</taxon>
        <taxon>Gamasina</taxon>
        <taxon>Phytoseioidea</taxon>
        <taxon>Phytoseiidae</taxon>
        <taxon>Typhlodrominae</taxon>
        <taxon>Galendromus</taxon>
    </lineage>
</organism>
<dbReference type="RefSeq" id="XP_003741130.1">
    <property type="nucleotide sequence ID" value="XM_003741082.1"/>
</dbReference>
<dbReference type="GO" id="GO:0008033">
    <property type="term" value="P:tRNA processing"/>
    <property type="evidence" value="ECO:0007669"/>
    <property type="project" value="UniProtKB-KW"/>
</dbReference>
<comment type="similarity">
    <text evidence="5">Belongs to the TDD superfamily. DTWD2 family.</text>
</comment>
<accession>A0AAJ6QR51</accession>
<evidence type="ECO:0000259" key="7">
    <source>
        <dbReference type="SMART" id="SM01144"/>
    </source>
</evidence>
<dbReference type="PANTHER" id="PTHR21392">
    <property type="entry name" value="TRNA-URIDINE AMINOCARBOXYPROPYLTRANSFERASE 2"/>
    <property type="match status" value="1"/>
</dbReference>
<dbReference type="SMART" id="SM01144">
    <property type="entry name" value="DTW"/>
    <property type="match status" value="1"/>
</dbReference>
<evidence type="ECO:0000256" key="3">
    <source>
        <dbReference type="ARBA" id="ARBA00022691"/>
    </source>
</evidence>
<keyword evidence="2" id="KW-0808">Transferase</keyword>
<dbReference type="PANTHER" id="PTHR21392:SF0">
    <property type="entry name" value="TRNA-URIDINE AMINOCARBOXYPROPYLTRANSFERASE 2"/>
    <property type="match status" value="1"/>
</dbReference>
<protein>
    <recommendedName>
        <fullName evidence="1">tRNA-uridine aminocarboxypropyltransferase</fullName>
        <ecNumber evidence="1">2.5.1.25</ecNumber>
    </recommendedName>
</protein>
<keyword evidence="3" id="KW-0949">S-adenosyl-L-methionine</keyword>
<proteinExistence type="inferred from homology"/>
<evidence type="ECO:0000256" key="5">
    <source>
        <dbReference type="ARBA" id="ARBA00034489"/>
    </source>
</evidence>
<dbReference type="KEGG" id="goe:100902541"/>